<feature type="domain" description="HAUS augmin-like complex subunit 3 N-terminal" evidence="12">
    <location>
        <begin position="37"/>
        <end position="227"/>
    </location>
</feature>
<dbReference type="AlphaFoldDB" id="A0A383VEL5"/>
<keyword evidence="9" id="KW-0131">Cell cycle</keyword>
<evidence type="ECO:0000256" key="7">
    <source>
        <dbReference type="ARBA" id="ARBA00023054"/>
    </source>
</evidence>
<keyword evidence="4" id="KW-0132">Cell division</keyword>
<dbReference type="GO" id="GO:0005874">
    <property type="term" value="C:microtubule"/>
    <property type="evidence" value="ECO:0007669"/>
    <property type="project" value="UniProtKB-KW"/>
</dbReference>
<evidence type="ECO:0000256" key="5">
    <source>
        <dbReference type="ARBA" id="ARBA00022701"/>
    </source>
</evidence>
<evidence type="ECO:0000256" key="4">
    <source>
        <dbReference type="ARBA" id="ARBA00022618"/>
    </source>
</evidence>
<comment type="subcellular location">
    <subcellularLocation>
        <location evidence="1">Cytoplasm</location>
        <location evidence="1">Cytoskeleton</location>
        <location evidence="1">Spindle</location>
    </subcellularLocation>
</comment>
<dbReference type="EMBL" id="FNXT01000359">
    <property type="protein sequence ID" value="SZX63957.1"/>
    <property type="molecule type" value="Genomic_DNA"/>
</dbReference>
<feature type="compositionally biased region" description="Acidic residues" evidence="11">
    <location>
        <begin position="84"/>
        <end position="93"/>
    </location>
</feature>
<keyword evidence="8" id="KW-0206">Cytoskeleton</keyword>
<evidence type="ECO:0000256" key="1">
    <source>
        <dbReference type="ARBA" id="ARBA00004186"/>
    </source>
</evidence>
<evidence type="ECO:0000256" key="2">
    <source>
        <dbReference type="ARBA" id="ARBA00009645"/>
    </source>
</evidence>
<keyword evidence="6" id="KW-0498">Mitosis</keyword>
<evidence type="ECO:0000256" key="9">
    <source>
        <dbReference type="ARBA" id="ARBA00023306"/>
    </source>
</evidence>
<keyword evidence="7 10" id="KW-0175">Coiled coil</keyword>
<keyword evidence="14" id="KW-1185">Reference proteome</keyword>
<dbReference type="PANTHER" id="PTHR19378:SF0">
    <property type="entry name" value="HAUS AUGMIN-LIKE COMPLEX SUBUNIT 3"/>
    <property type="match status" value="1"/>
</dbReference>
<proteinExistence type="inferred from homology"/>
<dbReference type="GO" id="GO:0005815">
    <property type="term" value="C:microtubule organizing center"/>
    <property type="evidence" value="ECO:0007669"/>
    <property type="project" value="TreeGrafter"/>
</dbReference>
<evidence type="ECO:0000256" key="6">
    <source>
        <dbReference type="ARBA" id="ARBA00022776"/>
    </source>
</evidence>
<protein>
    <recommendedName>
        <fullName evidence="12">HAUS augmin-like complex subunit 3 N-terminal domain-containing protein</fullName>
    </recommendedName>
</protein>
<dbReference type="InterPro" id="IPR032733">
    <property type="entry name" value="HAUS3_N"/>
</dbReference>
<dbReference type="GO" id="GO:0051225">
    <property type="term" value="P:spindle assembly"/>
    <property type="evidence" value="ECO:0007669"/>
    <property type="project" value="InterPro"/>
</dbReference>
<feature type="region of interest" description="Disordered" evidence="11">
    <location>
        <begin position="74"/>
        <end position="99"/>
    </location>
</feature>
<dbReference type="GO" id="GO:0070652">
    <property type="term" value="C:HAUS complex"/>
    <property type="evidence" value="ECO:0007669"/>
    <property type="project" value="InterPro"/>
</dbReference>
<organism evidence="13 14">
    <name type="scientific">Tetradesmus obliquus</name>
    <name type="common">Green alga</name>
    <name type="synonym">Acutodesmus obliquus</name>
    <dbReference type="NCBI Taxonomy" id="3088"/>
    <lineage>
        <taxon>Eukaryota</taxon>
        <taxon>Viridiplantae</taxon>
        <taxon>Chlorophyta</taxon>
        <taxon>core chlorophytes</taxon>
        <taxon>Chlorophyceae</taxon>
        <taxon>CS clade</taxon>
        <taxon>Sphaeropleales</taxon>
        <taxon>Scenedesmaceae</taxon>
        <taxon>Tetradesmus</taxon>
    </lineage>
</organism>
<name>A0A383VEL5_TETOB</name>
<feature type="coiled-coil region" evidence="10">
    <location>
        <begin position="116"/>
        <end position="189"/>
    </location>
</feature>
<comment type="similarity">
    <text evidence="2">Belongs to the HAUS3 family.</text>
</comment>
<gene>
    <name evidence="13" type="ORF">BQ4739_LOCUS4493</name>
</gene>
<accession>A0A383VEL5</accession>
<dbReference type="GO" id="GO:0051301">
    <property type="term" value="P:cell division"/>
    <property type="evidence" value="ECO:0007669"/>
    <property type="project" value="UniProtKB-KW"/>
</dbReference>
<feature type="compositionally biased region" description="Low complexity" evidence="11">
    <location>
        <begin position="298"/>
        <end position="307"/>
    </location>
</feature>
<evidence type="ECO:0000313" key="13">
    <source>
        <dbReference type="EMBL" id="SZX63957.1"/>
    </source>
</evidence>
<feature type="region of interest" description="Disordered" evidence="11">
    <location>
        <begin position="646"/>
        <end position="704"/>
    </location>
</feature>
<sequence length="792" mass="85179">MPPKGKQIGVQEGSLLQLLRSAGFQTDLPPSTVQWLDNAPVFKFLSSKLSQDNFVAPADQQEYTEIMMAKGPNADLYDALGSGSDDEADEEQLQDQQGKDEQWMGAVSDADVQRQVQAKEQYVQHLEQQIASLKAVSGQLDAATRKQRSRQPLYISLQAQANHELACAKAELAQLNAELNSLLQGLREVCSSLASLAQERPEQWLLCAADLGSYAEQDEAARQLFNRAMQLLSAAGVVRQLDPTATASAAAADSQIGSPAWQQQQQQLQAGMSPRNAAAAGAAQAAFPSALIHTPARQQTGKQQQQQSLLTPRARGKSNRAEALLGADIKRHADQEARNAALLRELTRQRLSFKLALDEMLRSEVKEAGFKGRLAAAEDVKATAGGFARLKKMGPPGVAQLLHEVSQLEEARQLLGGQQLLALTEDLARLNDTYIVAGDYDRQLHKMALAAQRKQAVLLKLLDVTSRHLLLLLLGGQEWSRLGGLSQELAVAHTQLEGHVQRVRARVNRCAAGAHALQQAQQRSNLQAEDSYLLALAAAADGSLAMQPAAAEDSSSAAVAGAEPGTPLSGLAAALASTPRSAHTPSYMPSKHLTDQLQHLSSSTQQRSSQLQQLLQELPQQLDRHLATAQQLHLLAFPPGQTCAPLVPAAPGHHHGHIGSSSTGGWDGASSAGTASAAPSIRSMRSASSSAASSGGGHGHPLPLLRVPEVADAQQQLEACCQGLGRDMHRLVLKQNEYAVVMNQQRGELELERSVMRLFFTKPQELAEHVARLKGEVEALETARELAVRQER</sequence>
<evidence type="ECO:0000256" key="8">
    <source>
        <dbReference type="ARBA" id="ARBA00023212"/>
    </source>
</evidence>
<evidence type="ECO:0000256" key="10">
    <source>
        <dbReference type="SAM" id="Coils"/>
    </source>
</evidence>
<evidence type="ECO:0000256" key="3">
    <source>
        <dbReference type="ARBA" id="ARBA00022490"/>
    </source>
</evidence>
<evidence type="ECO:0000256" key="11">
    <source>
        <dbReference type="SAM" id="MobiDB-lite"/>
    </source>
</evidence>
<evidence type="ECO:0000313" key="14">
    <source>
        <dbReference type="Proteomes" id="UP000256970"/>
    </source>
</evidence>
<keyword evidence="5" id="KW-0493">Microtubule</keyword>
<dbReference type="InterPro" id="IPR026206">
    <property type="entry name" value="HAUS3"/>
</dbReference>
<dbReference type="Proteomes" id="UP000256970">
    <property type="component" value="Unassembled WGS sequence"/>
</dbReference>
<evidence type="ECO:0000259" key="12">
    <source>
        <dbReference type="Pfam" id="PF14932"/>
    </source>
</evidence>
<keyword evidence="3" id="KW-0963">Cytoplasm</keyword>
<dbReference type="GO" id="GO:0031023">
    <property type="term" value="P:microtubule organizing center organization"/>
    <property type="evidence" value="ECO:0007669"/>
    <property type="project" value="TreeGrafter"/>
</dbReference>
<dbReference type="Pfam" id="PF14932">
    <property type="entry name" value="HAUS-augmin3"/>
    <property type="match status" value="1"/>
</dbReference>
<feature type="compositionally biased region" description="Low complexity" evidence="11">
    <location>
        <begin position="658"/>
        <end position="693"/>
    </location>
</feature>
<dbReference type="PANTHER" id="PTHR19378">
    <property type="entry name" value="GOLGIN- RELATED"/>
    <property type="match status" value="1"/>
</dbReference>
<dbReference type="STRING" id="3088.A0A383VEL5"/>
<feature type="region of interest" description="Disordered" evidence="11">
    <location>
        <begin position="296"/>
        <end position="320"/>
    </location>
</feature>
<reference evidence="13 14" key="1">
    <citation type="submission" date="2016-10" db="EMBL/GenBank/DDBJ databases">
        <authorList>
            <person name="Cai Z."/>
        </authorList>
    </citation>
    <scope>NUCLEOTIDE SEQUENCE [LARGE SCALE GENOMIC DNA]</scope>
</reference>
<dbReference type="GO" id="GO:0072686">
    <property type="term" value="C:mitotic spindle"/>
    <property type="evidence" value="ECO:0007669"/>
    <property type="project" value="TreeGrafter"/>
</dbReference>